<proteinExistence type="predicted"/>
<gene>
    <name evidence="4" type="ORF">CONCODRAFT_16169</name>
</gene>
<keyword evidence="2" id="KW-0677">Repeat</keyword>
<dbReference type="SUPFAM" id="SSF50978">
    <property type="entry name" value="WD40 repeat-like"/>
    <property type="match status" value="1"/>
</dbReference>
<dbReference type="Proteomes" id="UP000070444">
    <property type="component" value="Unassembled WGS sequence"/>
</dbReference>
<dbReference type="OrthoDB" id="256303at2759"/>
<dbReference type="SMART" id="SM00320">
    <property type="entry name" value="WD40"/>
    <property type="match status" value="5"/>
</dbReference>
<keyword evidence="5" id="KW-1185">Reference proteome</keyword>
<dbReference type="OMA" id="CISIFRE"/>
<evidence type="ECO:0000256" key="2">
    <source>
        <dbReference type="ARBA" id="ARBA00022737"/>
    </source>
</evidence>
<dbReference type="Pfam" id="PF00400">
    <property type="entry name" value="WD40"/>
    <property type="match status" value="3"/>
</dbReference>
<feature type="repeat" description="WD" evidence="3">
    <location>
        <begin position="240"/>
        <end position="274"/>
    </location>
</feature>
<evidence type="ECO:0000313" key="5">
    <source>
        <dbReference type="Proteomes" id="UP000070444"/>
    </source>
</evidence>
<dbReference type="EMBL" id="KQ964453">
    <property type="protein sequence ID" value="KXN72421.1"/>
    <property type="molecule type" value="Genomic_DNA"/>
</dbReference>
<dbReference type="InterPro" id="IPR036322">
    <property type="entry name" value="WD40_repeat_dom_sf"/>
</dbReference>
<reference evidence="4 5" key="1">
    <citation type="journal article" date="2015" name="Genome Biol. Evol.">
        <title>Phylogenomic analyses indicate that early fungi evolved digesting cell walls of algal ancestors of land plants.</title>
        <authorList>
            <person name="Chang Y."/>
            <person name="Wang S."/>
            <person name="Sekimoto S."/>
            <person name="Aerts A.L."/>
            <person name="Choi C."/>
            <person name="Clum A."/>
            <person name="LaButti K.M."/>
            <person name="Lindquist E.A."/>
            <person name="Yee Ngan C."/>
            <person name="Ohm R.A."/>
            <person name="Salamov A.A."/>
            <person name="Grigoriev I.V."/>
            <person name="Spatafora J.W."/>
            <person name="Berbee M.L."/>
        </authorList>
    </citation>
    <scope>NUCLEOTIDE SEQUENCE [LARGE SCALE GENOMIC DNA]</scope>
    <source>
        <strain evidence="4 5">NRRL 28638</strain>
    </source>
</reference>
<sequence>MAQLNQIELANPPSDSINNIQHSPNGNYLLASSWDNKVYIYQLGQNLSANSLTSFDLNSPVLVSKWDPTSSKIFSGTGEGKGILYDCNSQQSVQVASHEKGIKGVAWINENMVATGSWDKTLKYWDIRSPPGSGPTAQVELAERCYSMDYRNDHLIIAMAQRAVALIKTNNPTTIVKSERVQLKFQSRCIKLLPSLLGYAISSVESRTAVHYFVDDYDCEPPKLSFAFSCHKLNDVLYPVHDLAFHPQTNCLTTAGGEGTVRTWDLSTQNPISVIASFNNPIVSIDYHPSGQSLAIATSNDFLDATVETHHKYKTSIYLAELNSQSVTPATM</sequence>
<dbReference type="PROSITE" id="PS50082">
    <property type="entry name" value="WD_REPEATS_2"/>
    <property type="match status" value="2"/>
</dbReference>
<dbReference type="PANTHER" id="PTHR10971">
    <property type="entry name" value="MRNA EXPORT FACTOR AND BUB3"/>
    <property type="match status" value="1"/>
</dbReference>
<accession>A0A137PBV4</accession>
<dbReference type="STRING" id="796925.A0A137PBV4"/>
<evidence type="ECO:0000256" key="1">
    <source>
        <dbReference type="ARBA" id="ARBA00022574"/>
    </source>
</evidence>
<protein>
    <submittedName>
        <fullName evidence="4">WD40 repeat-like protein</fullName>
    </submittedName>
</protein>
<name>A0A137PBV4_CONC2</name>
<dbReference type="AlphaFoldDB" id="A0A137PBV4"/>
<feature type="repeat" description="WD" evidence="3">
    <location>
        <begin position="95"/>
        <end position="129"/>
    </location>
</feature>
<keyword evidence="1 3" id="KW-0853">WD repeat</keyword>
<evidence type="ECO:0000313" key="4">
    <source>
        <dbReference type="EMBL" id="KXN72421.1"/>
    </source>
</evidence>
<dbReference type="InterPro" id="IPR015943">
    <property type="entry name" value="WD40/YVTN_repeat-like_dom_sf"/>
</dbReference>
<dbReference type="InterPro" id="IPR001680">
    <property type="entry name" value="WD40_rpt"/>
</dbReference>
<dbReference type="PROSITE" id="PS50294">
    <property type="entry name" value="WD_REPEATS_REGION"/>
    <property type="match status" value="1"/>
</dbReference>
<evidence type="ECO:0000256" key="3">
    <source>
        <dbReference type="PROSITE-ProRule" id="PRU00221"/>
    </source>
</evidence>
<dbReference type="Gene3D" id="2.130.10.10">
    <property type="entry name" value="YVTN repeat-like/Quinoprotein amine dehydrogenase"/>
    <property type="match status" value="1"/>
</dbReference>
<organism evidence="4 5">
    <name type="scientific">Conidiobolus coronatus (strain ATCC 28846 / CBS 209.66 / NRRL 28638)</name>
    <name type="common">Delacroixia coronata</name>
    <dbReference type="NCBI Taxonomy" id="796925"/>
    <lineage>
        <taxon>Eukaryota</taxon>
        <taxon>Fungi</taxon>
        <taxon>Fungi incertae sedis</taxon>
        <taxon>Zoopagomycota</taxon>
        <taxon>Entomophthoromycotina</taxon>
        <taxon>Entomophthoromycetes</taxon>
        <taxon>Entomophthorales</taxon>
        <taxon>Ancylistaceae</taxon>
        <taxon>Conidiobolus</taxon>
    </lineage>
</organism>